<dbReference type="InterPro" id="IPR019786">
    <property type="entry name" value="Zinc_finger_PHD-type_CS"/>
</dbReference>
<dbReference type="VEuPathDB" id="VectorBase:LLONM1_010761"/>
<evidence type="ECO:0000256" key="2">
    <source>
        <dbReference type="ARBA" id="ARBA00022723"/>
    </source>
</evidence>
<dbReference type="GO" id="GO:0003743">
    <property type="term" value="F:translation initiation factor activity"/>
    <property type="evidence" value="ECO:0007669"/>
    <property type="project" value="UniProtKB-KW"/>
</dbReference>
<keyword evidence="4" id="KW-0862">Zinc</keyword>
<dbReference type="SUPFAM" id="SSF57903">
    <property type="entry name" value="FYVE/PHD zinc finger"/>
    <property type="match status" value="2"/>
</dbReference>
<keyword evidence="6" id="KW-0804">Transcription</keyword>
<dbReference type="PROSITE" id="PS01359">
    <property type="entry name" value="ZF_PHD_1"/>
    <property type="match status" value="2"/>
</dbReference>
<feature type="region of interest" description="Disordered" evidence="9">
    <location>
        <begin position="386"/>
        <end position="491"/>
    </location>
</feature>
<dbReference type="Pfam" id="PF00628">
    <property type="entry name" value="PHD"/>
    <property type="match status" value="2"/>
</dbReference>
<dbReference type="SMART" id="SM00249">
    <property type="entry name" value="PHD"/>
    <property type="match status" value="2"/>
</dbReference>
<dbReference type="EMBL" id="AJWK01018979">
    <property type="status" value="NOT_ANNOTATED_CDS"/>
    <property type="molecule type" value="Genomic_DNA"/>
</dbReference>
<dbReference type="VEuPathDB" id="VectorBase:LLOJ005911"/>
<evidence type="ECO:0000256" key="7">
    <source>
        <dbReference type="ARBA" id="ARBA00023242"/>
    </source>
</evidence>
<keyword evidence="13" id="KW-1185">Reference proteome</keyword>
<name>A0A1B0CMM3_LUTLO</name>
<keyword evidence="11" id="KW-0396">Initiation factor</keyword>
<evidence type="ECO:0000256" key="1">
    <source>
        <dbReference type="ARBA" id="ARBA00004123"/>
    </source>
</evidence>
<keyword evidence="5" id="KW-0805">Transcription regulation</keyword>
<dbReference type="InterPro" id="IPR011011">
    <property type="entry name" value="Znf_FYVE_PHD"/>
</dbReference>
<feature type="compositionally biased region" description="Basic residues" evidence="9">
    <location>
        <begin position="1019"/>
        <end position="1033"/>
    </location>
</feature>
<dbReference type="Proteomes" id="UP000092461">
    <property type="component" value="Unassembled WGS sequence"/>
</dbReference>
<dbReference type="Gene3D" id="1.10.20.10">
    <property type="entry name" value="Histone, subunit A"/>
    <property type="match status" value="1"/>
</dbReference>
<dbReference type="InterPro" id="IPR013083">
    <property type="entry name" value="Znf_RING/FYVE/PHD"/>
</dbReference>
<dbReference type="PANTHER" id="PTHR46452">
    <property type="entry name" value="TRANSCRIPTION INITIATION FACTOR TFIID SUBUNIT 3"/>
    <property type="match status" value="1"/>
</dbReference>
<feature type="compositionally biased region" description="Basic residues" evidence="9">
    <location>
        <begin position="935"/>
        <end position="944"/>
    </location>
</feature>
<comment type="subcellular location">
    <subcellularLocation>
        <location evidence="1">Nucleus</location>
    </subcellularLocation>
</comment>
<feature type="compositionally biased region" description="Basic and acidic residues" evidence="9">
    <location>
        <begin position="435"/>
        <end position="449"/>
    </location>
</feature>
<dbReference type="EMBL" id="AJWK01018978">
    <property type="status" value="NOT_ANNOTATED_CDS"/>
    <property type="molecule type" value="Genomic_DNA"/>
</dbReference>
<dbReference type="InterPro" id="IPR001965">
    <property type="entry name" value="Znf_PHD"/>
</dbReference>
<dbReference type="InterPro" id="IPR009072">
    <property type="entry name" value="Histone-fold"/>
</dbReference>
<keyword evidence="7" id="KW-0539">Nucleus</keyword>
<dbReference type="InterPro" id="IPR019787">
    <property type="entry name" value="Znf_PHD-finger"/>
</dbReference>
<keyword evidence="3 8" id="KW-0863">Zinc-finger</keyword>
<dbReference type="Pfam" id="PF07524">
    <property type="entry name" value="Bromo_TP"/>
    <property type="match status" value="1"/>
</dbReference>
<dbReference type="GO" id="GO:0002039">
    <property type="term" value="F:p53 binding"/>
    <property type="evidence" value="ECO:0007669"/>
    <property type="project" value="TreeGrafter"/>
</dbReference>
<dbReference type="AlphaFoldDB" id="A0A1B0CMM3"/>
<evidence type="ECO:0000259" key="10">
    <source>
        <dbReference type="PROSITE" id="PS50016"/>
    </source>
</evidence>
<evidence type="ECO:0000256" key="9">
    <source>
        <dbReference type="SAM" id="MobiDB-lite"/>
    </source>
</evidence>
<organism evidence="12 13">
    <name type="scientific">Lutzomyia longipalpis</name>
    <name type="common">Sand fly</name>
    <dbReference type="NCBI Taxonomy" id="7200"/>
    <lineage>
        <taxon>Eukaryota</taxon>
        <taxon>Metazoa</taxon>
        <taxon>Ecdysozoa</taxon>
        <taxon>Arthropoda</taxon>
        <taxon>Hexapoda</taxon>
        <taxon>Insecta</taxon>
        <taxon>Pterygota</taxon>
        <taxon>Neoptera</taxon>
        <taxon>Endopterygota</taxon>
        <taxon>Diptera</taxon>
        <taxon>Nematocera</taxon>
        <taxon>Psychodoidea</taxon>
        <taxon>Psychodidae</taxon>
        <taxon>Lutzomyia</taxon>
        <taxon>Lutzomyia</taxon>
    </lineage>
</organism>
<evidence type="ECO:0000256" key="6">
    <source>
        <dbReference type="ARBA" id="ARBA00023163"/>
    </source>
</evidence>
<proteinExistence type="predicted"/>
<evidence type="ECO:0000313" key="12">
    <source>
        <dbReference type="EnsemblMetazoa" id="LLOJ005911-PA"/>
    </source>
</evidence>
<feature type="domain" description="PHD-type" evidence="10">
    <location>
        <begin position="955"/>
        <end position="1005"/>
    </location>
</feature>
<feature type="region of interest" description="Disordered" evidence="9">
    <location>
        <begin position="608"/>
        <end position="827"/>
    </location>
</feature>
<evidence type="ECO:0000256" key="4">
    <source>
        <dbReference type="ARBA" id="ARBA00022833"/>
    </source>
</evidence>
<dbReference type="PROSITE" id="PS50016">
    <property type="entry name" value="ZF_PHD_2"/>
    <property type="match status" value="2"/>
</dbReference>
<feature type="region of interest" description="Disordered" evidence="9">
    <location>
        <begin position="1010"/>
        <end position="1033"/>
    </location>
</feature>
<dbReference type="PANTHER" id="PTHR46452:SF1">
    <property type="entry name" value="TRANSCRIPTION INITIATION FACTOR TFIID SUBUNIT 3"/>
    <property type="match status" value="1"/>
</dbReference>
<reference evidence="12" key="3">
    <citation type="submission" date="2020-05" db="UniProtKB">
        <authorList>
            <consortium name="EnsemblMetazoa"/>
        </authorList>
    </citation>
    <scope>IDENTIFICATION</scope>
    <source>
        <strain evidence="12">Jacobina</strain>
    </source>
</reference>
<feature type="compositionally biased region" description="Basic and acidic residues" evidence="9">
    <location>
        <begin position="138"/>
        <end position="151"/>
    </location>
</feature>
<evidence type="ECO:0000256" key="5">
    <source>
        <dbReference type="ARBA" id="ARBA00023015"/>
    </source>
</evidence>
<evidence type="ECO:0000256" key="3">
    <source>
        <dbReference type="ARBA" id="ARBA00022771"/>
    </source>
</evidence>
<dbReference type="GO" id="GO:0005669">
    <property type="term" value="C:transcription factor TFIID complex"/>
    <property type="evidence" value="ECO:0007669"/>
    <property type="project" value="TreeGrafter"/>
</dbReference>
<feature type="region of interest" description="Disordered" evidence="9">
    <location>
        <begin position="564"/>
        <end position="593"/>
    </location>
</feature>
<dbReference type="CDD" id="cd15522">
    <property type="entry name" value="PHD_TAF3"/>
    <property type="match status" value="2"/>
</dbReference>
<dbReference type="GO" id="GO:0046982">
    <property type="term" value="F:protein heterodimerization activity"/>
    <property type="evidence" value="ECO:0007669"/>
    <property type="project" value="InterPro"/>
</dbReference>
<dbReference type="GO" id="GO:0045944">
    <property type="term" value="P:positive regulation of transcription by RNA polymerase II"/>
    <property type="evidence" value="ECO:0007669"/>
    <property type="project" value="TreeGrafter"/>
</dbReference>
<feature type="compositionally biased region" description="Basic residues" evidence="9">
    <location>
        <begin position="635"/>
        <end position="648"/>
    </location>
</feature>
<dbReference type="EnsemblMetazoa" id="LLOJ005911-RA">
    <property type="protein sequence ID" value="LLOJ005911-PA"/>
    <property type="gene ID" value="LLOJ005911"/>
</dbReference>
<feature type="region of interest" description="Disordered" evidence="9">
    <location>
        <begin position="927"/>
        <end position="950"/>
    </location>
</feature>
<keyword evidence="11" id="KW-0648">Protein biosynthesis</keyword>
<dbReference type="EMBL" id="GITU01006614">
    <property type="protein sequence ID" value="MBC1175317.1"/>
    <property type="molecule type" value="Transcribed_RNA"/>
</dbReference>
<feature type="region of interest" description="Disordered" evidence="9">
    <location>
        <begin position="239"/>
        <end position="367"/>
    </location>
</feature>
<feature type="compositionally biased region" description="Basic and acidic residues" evidence="9">
    <location>
        <begin position="294"/>
        <end position="303"/>
    </location>
</feature>
<reference evidence="11" key="2">
    <citation type="journal article" date="2020" name="BMC">
        <title>Leishmania infection induces a limited differential gene expression in the sand fly midgut.</title>
        <authorList>
            <person name="Coutinho-Abreu I.V."/>
            <person name="Serafim T.D."/>
            <person name="Meneses C."/>
            <person name="Kamhawi S."/>
            <person name="Oliveira F."/>
            <person name="Valenzuela J.G."/>
        </authorList>
    </citation>
    <scope>NUCLEOTIDE SEQUENCE</scope>
    <source>
        <strain evidence="11">Jacobina</strain>
        <tissue evidence="11">Midgut</tissue>
    </source>
</reference>
<protein>
    <submittedName>
        <fullName evidence="11">Putative phd finger found in transcription initiation factor tfiid subunit 3</fullName>
    </submittedName>
</protein>
<accession>A0A1B0CMM3</accession>
<dbReference type="GO" id="GO:0008270">
    <property type="term" value="F:zinc ion binding"/>
    <property type="evidence" value="ECO:0007669"/>
    <property type="project" value="UniProtKB-KW"/>
</dbReference>
<evidence type="ECO:0000313" key="11">
    <source>
        <dbReference type="EMBL" id="MBC1175317.1"/>
    </source>
</evidence>
<reference evidence="13" key="1">
    <citation type="submission" date="2012-05" db="EMBL/GenBank/DDBJ databases">
        <title>Whole Genome Assembly of Lutzomyia longipalpis.</title>
        <authorList>
            <person name="Richards S."/>
            <person name="Qu C."/>
            <person name="Dillon R."/>
            <person name="Worley K."/>
            <person name="Scherer S."/>
            <person name="Batterton M."/>
            <person name="Taylor A."/>
            <person name="Hawes A."/>
            <person name="Hernandez B."/>
            <person name="Kovar C."/>
            <person name="Mandapat C."/>
            <person name="Pham C."/>
            <person name="Qu C."/>
            <person name="Jing C."/>
            <person name="Bess C."/>
            <person name="Bandaranaike D."/>
            <person name="Ngo D."/>
            <person name="Ongeri F."/>
            <person name="Arias F."/>
            <person name="Lara F."/>
            <person name="Weissenberger G."/>
            <person name="Kamau G."/>
            <person name="Han H."/>
            <person name="Shen H."/>
            <person name="Dinh H."/>
            <person name="Khalil I."/>
            <person name="Jones J."/>
            <person name="Shafer J."/>
            <person name="Jayaseelan J."/>
            <person name="Quiroz J."/>
            <person name="Blankenburg K."/>
            <person name="Nguyen L."/>
            <person name="Jackson L."/>
            <person name="Francisco L."/>
            <person name="Tang L.-Y."/>
            <person name="Pu L.-L."/>
            <person name="Perales L."/>
            <person name="Lorensuhewa L."/>
            <person name="Munidasa M."/>
            <person name="Coyle M."/>
            <person name="Taylor M."/>
            <person name="Puazo M."/>
            <person name="Firestine M."/>
            <person name="Scheel M."/>
            <person name="Javaid M."/>
            <person name="Wang M."/>
            <person name="Li M."/>
            <person name="Tabassum N."/>
            <person name="Saada N."/>
            <person name="Osuji N."/>
            <person name="Aqrawi P."/>
            <person name="Fu Q."/>
            <person name="Thornton R."/>
            <person name="Raj R."/>
            <person name="Goodspeed R."/>
            <person name="Mata R."/>
            <person name="Najjar R."/>
            <person name="Gubbala S."/>
            <person name="Lee S."/>
            <person name="Denson S."/>
            <person name="Patil S."/>
            <person name="Macmil S."/>
            <person name="Qi S."/>
            <person name="Matskevitch T."/>
            <person name="Palculict T."/>
            <person name="Mathew T."/>
            <person name="Vee V."/>
            <person name="Velamala V."/>
            <person name="Korchina V."/>
            <person name="Cai W."/>
            <person name="Liu W."/>
            <person name="Dai W."/>
            <person name="Zou X."/>
            <person name="Zhu Y."/>
            <person name="Zhang Y."/>
            <person name="Wu Y.-Q."/>
            <person name="Xin Y."/>
            <person name="Nazarath L."/>
            <person name="Kovar C."/>
            <person name="Han Y."/>
            <person name="Muzny D."/>
            <person name="Gibbs R."/>
        </authorList>
    </citation>
    <scope>NUCLEOTIDE SEQUENCE [LARGE SCALE GENOMIC DNA]</scope>
    <source>
        <strain evidence="13">Jacobina</strain>
    </source>
</reference>
<sequence length="1033" mass="113745">MSEAYSHQVLRTVVAQICQTIGWHSIQSGTLDILVDTAKRYIQALGRDTHRFTELAQRTEPNLDDLERAFADWQVNYDDIVEYVRNVSPEECAIKVPKYPAKKENHLNFLKPGSKEVITRPVHIPEYMPPILPEEEDGKVAEKENQRSRDEIDVVSLSPRQATAVKVERDFVPPAPVPRARFSAQAEDEMGRSVRENSSVIMTTSGFISPSRAGKAPDAKLSVDVADLIQQLVGPEAAPLPQKPFLPPSHASKAPPEPKDNPLAAPIHAAPSPLNIASANPDKFDVKVKGRKGDRKEGAEKPRQKNKPHRAKEGPTRKAHTSKKAMREAQEQQIRPPAPEMPLPMDLATVKKPPDEPPEVPIVEGKISAEPDKLKMNIFKRISTKGTGVKEEKSMEGLPDSLPFVPGPELTIRAIPATPESPVQKKRQNPSGRSTEPKERKKPRTEKVSKKQKMQLNPSPMADNAMRFDGGFQGDFHQPPIKQETSPGGIPPMFPPQQPSPRASAHNLFNLFNFSSSPGLIPPPALFGNPFGLHPQQPPGGLPFPPGMRAPNPFNIMPLPRFPPINPPAPPTPPALPESLLPQSPPDRAHCNVAPLVPESLKLEPLVLNMSTTPPVEPKDEPVVIPDDDEEEAKRRKMEKKVKKKKEKKEKTKDKEKKREEKRALKEAMKVSKAKEKREKKKERERLEREGAFKEENMTSIPKLTLKLGAAHSPNPPSPEGGRKLTIKPIKREPVGEADGGEMPELARISPLVTRPPKPKSPPQSGYGFFQHSPTGAGIPSSTAISGTKGFPPSLATQGEHIKSPTTSLLTPLPIKGRPRGSGSKQHTATLSAAPAVPTMSSSGLNMSVETSLLPEKLPNNSMRDADGNQVWICPACGRVDDGTPMIGCDGCDAWYHWVCVGIQVPPDATEDWYCRVCIVKKQEMQAGGGGGMEKKKKRKKREKKQQQDADGNQVWICPACGRVDDGTPMIGCDGCDAWYHWVCVGIQVPPDATEDWYCRVCIVKKQEMQAGGGGGMEKKKKRKKREKKQQQV</sequence>
<dbReference type="SMART" id="SM00576">
    <property type="entry name" value="BTP"/>
    <property type="match status" value="1"/>
</dbReference>
<feature type="region of interest" description="Disordered" evidence="9">
    <location>
        <begin position="128"/>
        <end position="151"/>
    </location>
</feature>
<feature type="domain" description="PHD-type" evidence="10">
    <location>
        <begin position="871"/>
        <end position="921"/>
    </location>
</feature>
<feature type="compositionally biased region" description="Basic and acidic residues" evidence="9">
    <location>
        <begin position="649"/>
        <end position="697"/>
    </location>
</feature>
<feature type="compositionally biased region" description="Pro residues" evidence="9">
    <location>
        <begin position="564"/>
        <end position="576"/>
    </location>
</feature>
<dbReference type="InterPro" id="IPR006565">
    <property type="entry name" value="BTP"/>
</dbReference>
<evidence type="ECO:0000256" key="8">
    <source>
        <dbReference type="PROSITE-ProRule" id="PRU00146"/>
    </source>
</evidence>
<keyword evidence="2" id="KW-0479">Metal-binding</keyword>
<evidence type="ECO:0000313" key="13">
    <source>
        <dbReference type="Proteomes" id="UP000092461"/>
    </source>
</evidence>
<dbReference type="Gene3D" id="3.30.40.10">
    <property type="entry name" value="Zinc/RING finger domain, C3HC4 (zinc finger)"/>
    <property type="match status" value="2"/>
</dbReference>